<dbReference type="OrthoDB" id="7475012at2"/>
<dbReference type="GO" id="GO:0005886">
    <property type="term" value="C:plasma membrane"/>
    <property type="evidence" value="ECO:0007669"/>
    <property type="project" value="UniProtKB-SubCell"/>
</dbReference>
<reference evidence="8 9" key="1">
    <citation type="submission" date="2019-07" db="EMBL/GenBank/DDBJ databases">
        <title>Whole genome shotgun sequence of Skermanella aerolata NBRC 106429.</title>
        <authorList>
            <person name="Hosoyama A."/>
            <person name="Uohara A."/>
            <person name="Ohji S."/>
            <person name="Ichikawa N."/>
        </authorList>
    </citation>
    <scope>NUCLEOTIDE SEQUENCE [LARGE SCALE GENOMIC DNA]</scope>
    <source>
        <strain evidence="8 9">NBRC 106429</strain>
    </source>
</reference>
<evidence type="ECO:0000259" key="7">
    <source>
        <dbReference type="SMART" id="SM01049"/>
    </source>
</evidence>
<keyword evidence="4" id="KW-1133">Transmembrane helix</keyword>
<feature type="domain" description="Single Cache" evidence="7">
    <location>
        <begin position="37"/>
        <end position="120"/>
    </location>
</feature>
<keyword evidence="9" id="KW-1185">Reference proteome</keyword>
<keyword evidence="2" id="KW-1003">Cell membrane</keyword>
<dbReference type="InterPro" id="IPR033480">
    <property type="entry name" value="sCache_2"/>
</dbReference>
<accession>A0A512DVI9</accession>
<feature type="signal peptide" evidence="6">
    <location>
        <begin position="1"/>
        <end position="38"/>
    </location>
</feature>
<keyword evidence="5" id="KW-0472">Membrane</keyword>
<dbReference type="SMART" id="SM01049">
    <property type="entry name" value="Cache_2"/>
    <property type="match status" value="1"/>
</dbReference>
<evidence type="ECO:0000256" key="2">
    <source>
        <dbReference type="ARBA" id="ARBA00022475"/>
    </source>
</evidence>
<dbReference type="EMBL" id="BJYZ01000021">
    <property type="protein sequence ID" value="GEO40483.1"/>
    <property type="molecule type" value="Genomic_DNA"/>
</dbReference>
<proteinExistence type="predicted"/>
<protein>
    <recommendedName>
        <fullName evidence="7">Single Cache domain-containing protein</fullName>
    </recommendedName>
</protein>
<keyword evidence="6" id="KW-0732">Signal</keyword>
<evidence type="ECO:0000256" key="6">
    <source>
        <dbReference type="SAM" id="SignalP"/>
    </source>
</evidence>
<comment type="subcellular location">
    <subcellularLocation>
        <location evidence="1">Cell membrane</location>
        <topology evidence="1">Multi-pass membrane protein</topology>
    </subcellularLocation>
</comment>
<dbReference type="AlphaFoldDB" id="A0A512DVI9"/>
<dbReference type="Gene3D" id="3.30.450.20">
    <property type="entry name" value="PAS domain"/>
    <property type="match status" value="1"/>
</dbReference>
<organism evidence="8 9">
    <name type="scientific">Skermanella aerolata</name>
    <dbReference type="NCBI Taxonomy" id="393310"/>
    <lineage>
        <taxon>Bacteria</taxon>
        <taxon>Pseudomonadati</taxon>
        <taxon>Pseudomonadota</taxon>
        <taxon>Alphaproteobacteria</taxon>
        <taxon>Rhodospirillales</taxon>
        <taxon>Azospirillaceae</taxon>
        <taxon>Skermanella</taxon>
    </lineage>
</organism>
<evidence type="ECO:0000256" key="4">
    <source>
        <dbReference type="ARBA" id="ARBA00022989"/>
    </source>
</evidence>
<name>A0A512DVI9_9PROT</name>
<evidence type="ECO:0000256" key="5">
    <source>
        <dbReference type="ARBA" id="ARBA00023136"/>
    </source>
</evidence>
<evidence type="ECO:0000313" key="9">
    <source>
        <dbReference type="Proteomes" id="UP000321523"/>
    </source>
</evidence>
<keyword evidence="3" id="KW-0812">Transmembrane</keyword>
<evidence type="ECO:0000256" key="3">
    <source>
        <dbReference type="ARBA" id="ARBA00022692"/>
    </source>
</evidence>
<sequence>MSWISATTRRLATAAAFAVAIISAVGVPGSGASGSASAETLKPTPDEVVDLTRRAVAIVETQGVEAARELFNTEGEFKFGEIYVNLLDFKGAWLIYPPRPASVGLNVINLKDADGKSLIQDIIRTARDNGEGWVEYRWINPVTNRVEPKLTYVKRVAGKDIAASIGIYK</sequence>
<comment type="caution">
    <text evidence="8">The sequence shown here is derived from an EMBL/GenBank/DDBJ whole genome shotgun (WGS) entry which is preliminary data.</text>
</comment>
<feature type="chain" id="PRO_5021840542" description="Single Cache domain-containing protein" evidence="6">
    <location>
        <begin position="39"/>
        <end position="169"/>
    </location>
</feature>
<gene>
    <name evidence="8" type="ORF">SAE02_46310</name>
</gene>
<evidence type="ECO:0000313" key="8">
    <source>
        <dbReference type="EMBL" id="GEO40483.1"/>
    </source>
</evidence>
<evidence type="ECO:0000256" key="1">
    <source>
        <dbReference type="ARBA" id="ARBA00004651"/>
    </source>
</evidence>
<dbReference type="Proteomes" id="UP000321523">
    <property type="component" value="Unassembled WGS sequence"/>
</dbReference>
<dbReference type="Pfam" id="PF17200">
    <property type="entry name" value="sCache_2"/>
    <property type="match status" value="1"/>
</dbReference>